<feature type="compositionally biased region" description="Basic and acidic residues" evidence="2">
    <location>
        <begin position="99"/>
        <end position="109"/>
    </location>
</feature>
<gene>
    <name evidence="6" type="ORF">ILEXP_LOCUS14756</name>
</gene>
<name>A0ABC8RPH9_9AQUA</name>
<proteinExistence type="predicted"/>
<keyword evidence="3" id="KW-0732">Signal</keyword>
<dbReference type="EMBL" id="CAUOFW020001618">
    <property type="protein sequence ID" value="CAK9146886.1"/>
    <property type="molecule type" value="Genomic_DNA"/>
</dbReference>
<dbReference type="PANTHER" id="PTHR21450">
    <property type="entry name" value="PROTEIN ALTERED PHOSPHATE STARVATION RESPONSE 1"/>
    <property type="match status" value="1"/>
</dbReference>
<evidence type="ECO:0000259" key="4">
    <source>
        <dbReference type="Pfam" id="PF04782"/>
    </source>
</evidence>
<feature type="region of interest" description="Disordered" evidence="2">
    <location>
        <begin position="89"/>
        <end position="181"/>
    </location>
</feature>
<sequence>MTEVVLLYFSELGFFLALVVETDMGCGGSKLDDFPLVIRCRERKELIKAAADHRYALAAAHISYFRSLKDVGDALRTFVEEELESASPLDSPVLTLPSDEGKSTKKKNIDTFSGGSHKKSSSSDSSMSHVHSVDDNAHLHLSSDSEDSGHILIHDSDDTSEGEGPKFSPIPHADWAPYGMNQPPQTAWDPYGYGVNPQSQNWGQYGGSSSSYAYYMKKSAPVARTVIHEAEPQTSAAESSYVYSTSYSNYPYGNGGFFGLPPPQDPYENRQPRPPPGPPPPPSPKVSSWDFLNPFDAFDTGYTGYYSQGTYGYGSIASSPDSNEVREREGIPDLEEETEIKAYGDIYKGKKVNEDVKKSSGERARAVPPQNSDGSSRAVPSQPSEGNSRPGPPQNSESTQSVDVNEEKSSPDTIVSMSTEDGIARKKRVSFEVEEASMNDAESSKFSSLTILSTPGTRDLQGVVSEIRDEFEIASSHGKEVALMLEVGKLPYQPGFAKVILSRILYLIAPSLSSARPQSRRSMGLALRTMKLAKSYYGETGKEINVKPINLSSTLEKLHAWEKKLYKEVKDEERLRVSYEKKCKKLKVLDDRGAETSKLDATRASIRKLLTKLNICIKAIDAISIRIHKLRDEELQPQVTELIQGLVRMWKSMLKCHQKQFQAIKESKIRNLRANSGSRRDTSLRATLELEMELLRWCNCFNDWINTQKSYVESLNGWLLQCLDYQPEETPDGPVPFSPGRIGAPLIFVVCNDWYQAIETISEAGVANAMRNFASSLRRLWERQDDEQRQRLKADYISKDFEKRLRTLQMERGRMKHQQDTISGKTGVSIVPSERGVSPLDDLKVDLDSIKERLAEEKARHKEAVKLVHDAASSSLQGGLVPIFKALEEFTSAALKAHEQIRTRNNGQS</sequence>
<feature type="compositionally biased region" description="Basic and acidic residues" evidence="2">
    <location>
        <begin position="131"/>
        <end position="157"/>
    </location>
</feature>
<feature type="region of interest" description="Disordered" evidence="2">
    <location>
        <begin position="258"/>
        <end position="290"/>
    </location>
</feature>
<reference evidence="6 7" key="1">
    <citation type="submission" date="2024-02" db="EMBL/GenBank/DDBJ databases">
        <authorList>
            <person name="Vignale AGUSTIN F."/>
            <person name="Sosa J E."/>
            <person name="Modenutti C."/>
        </authorList>
    </citation>
    <scope>NUCLEOTIDE SEQUENCE [LARGE SCALE GENOMIC DNA]</scope>
</reference>
<keyword evidence="7" id="KW-1185">Reference proteome</keyword>
<evidence type="ECO:0000256" key="1">
    <source>
        <dbReference type="SAM" id="Coils"/>
    </source>
</evidence>
<dbReference type="Pfam" id="PF04782">
    <property type="entry name" value="DUF632"/>
    <property type="match status" value="1"/>
</dbReference>
<feature type="region of interest" description="Disordered" evidence="2">
    <location>
        <begin position="314"/>
        <end position="337"/>
    </location>
</feature>
<dbReference type="PANTHER" id="PTHR21450:SF2">
    <property type="entry name" value="FAMILY PROTEIN, PUTATIVE (DUF630 AND DUF632)-RELATED"/>
    <property type="match status" value="1"/>
</dbReference>
<evidence type="ECO:0008006" key="8">
    <source>
        <dbReference type="Google" id="ProtNLM"/>
    </source>
</evidence>
<keyword evidence="1" id="KW-0175">Coiled coil</keyword>
<feature type="coiled-coil region" evidence="1">
    <location>
        <begin position="840"/>
        <end position="867"/>
    </location>
</feature>
<evidence type="ECO:0000256" key="3">
    <source>
        <dbReference type="SAM" id="SignalP"/>
    </source>
</evidence>
<evidence type="ECO:0000313" key="7">
    <source>
        <dbReference type="Proteomes" id="UP001642360"/>
    </source>
</evidence>
<feature type="domain" description="DUF630" evidence="5">
    <location>
        <begin position="24"/>
        <end position="82"/>
    </location>
</feature>
<organism evidence="6 7">
    <name type="scientific">Ilex paraguariensis</name>
    <name type="common">yerba mate</name>
    <dbReference type="NCBI Taxonomy" id="185542"/>
    <lineage>
        <taxon>Eukaryota</taxon>
        <taxon>Viridiplantae</taxon>
        <taxon>Streptophyta</taxon>
        <taxon>Embryophyta</taxon>
        <taxon>Tracheophyta</taxon>
        <taxon>Spermatophyta</taxon>
        <taxon>Magnoliopsida</taxon>
        <taxon>eudicotyledons</taxon>
        <taxon>Gunneridae</taxon>
        <taxon>Pentapetalae</taxon>
        <taxon>asterids</taxon>
        <taxon>campanulids</taxon>
        <taxon>Aquifoliales</taxon>
        <taxon>Aquifoliaceae</taxon>
        <taxon>Ilex</taxon>
    </lineage>
</organism>
<comment type="caution">
    <text evidence="6">The sequence shown here is derived from an EMBL/GenBank/DDBJ whole genome shotgun (WGS) entry which is preliminary data.</text>
</comment>
<evidence type="ECO:0000259" key="5">
    <source>
        <dbReference type="Pfam" id="PF04783"/>
    </source>
</evidence>
<feature type="chain" id="PRO_5044862299" description="DUF632 domain-containing protein" evidence="3">
    <location>
        <begin position="18"/>
        <end position="909"/>
    </location>
</feature>
<feature type="region of interest" description="Disordered" evidence="2">
    <location>
        <begin position="354"/>
        <end position="421"/>
    </location>
</feature>
<evidence type="ECO:0000313" key="6">
    <source>
        <dbReference type="EMBL" id="CAK9146886.1"/>
    </source>
</evidence>
<feature type="compositionally biased region" description="Polar residues" evidence="2">
    <location>
        <begin position="369"/>
        <end position="387"/>
    </location>
</feature>
<dbReference type="InterPro" id="IPR006868">
    <property type="entry name" value="DUF630"/>
</dbReference>
<dbReference type="Proteomes" id="UP001642360">
    <property type="component" value="Unassembled WGS sequence"/>
</dbReference>
<dbReference type="Pfam" id="PF04783">
    <property type="entry name" value="DUF630"/>
    <property type="match status" value="1"/>
</dbReference>
<evidence type="ECO:0000256" key="2">
    <source>
        <dbReference type="SAM" id="MobiDB-lite"/>
    </source>
</evidence>
<dbReference type="AlphaFoldDB" id="A0ABC8RPH9"/>
<feature type="compositionally biased region" description="Polar residues" evidence="2">
    <location>
        <begin position="394"/>
        <end position="403"/>
    </location>
</feature>
<feature type="compositionally biased region" description="Basic and acidic residues" evidence="2">
    <location>
        <begin position="354"/>
        <end position="365"/>
    </location>
</feature>
<accession>A0ABC8RPH9</accession>
<feature type="signal peptide" evidence="3">
    <location>
        <begin position="1"/>
        <end position="17"/>
    </location>
</feature>
<feature type="compositionally biased region" description="Pro residues" evidence="2">
    <location>
        <begin position="272"/>
        <end position="284"/>
    </location>
</feature>
<protein>
    <recommendedName>
        <fullName evidence="8">DUF632 domain-containing protein</fullName>
    </recommendedName>
</protein>
<feature type="domain" description="DUF632" evidence="4">
    <location>
        <begin position="461"/>
        <end position="778"/>
    </location>
</feature>
<dbReference type="InterPro" id="IPR006867">
    <property type="entry name" value="DUF632"/>
</dbReference>